<comment type="similarity">
    <text evidence="3">Belongs to the ADIP family.</text>
</comment>
<sequence length="646" mass="74336">MFSNFKPVATPSPGVHQQHHHTLQQDLLFGNGSQNNVVKEGPPTIMNQSSSMLMASNEPTREPQQQQQRNYFQSSSFQPHSDYSMFQEDEEELLFDTINTTNSSNHSSFLMMGHPSQSDWQTTSQQQQGLLGPRQSKMMTHSFPSSSSNTTAMKFSSNNNNNNNNNIQSSSTLKSPSSLNQSFSSQLKEVPTKSNHSIFVSSKEQLPQCMDYLNNKLNNTMALLPLMSYYSDLNAIGSFKLDFNNPDNDIFVTNVIYYLLKEREEEAITKATLQDKIRRLQCDQNAISLNNNKLEQKASDTQKLYAMEQQKYLNLQKETRLKLKKLESAKTSLETQNKNIQQKCDQYEHNLIKMEKEMDKLKQQMTHKLNTMLMNAGNPSNKVDVLNQSNHPAISSPALTLPHNRSFNSGMWKHGLERNEDILYQNVVEAFKDEKQEILAENQQLKRSLRQLNTELNHLRQRYSSTTSYDGDTIRDGQFELPYHLAQDEIETAIREKIQDLNHILERATMPSPSHREGMRLIHHQQQHSILQDDEMDDELDQVDFDDKTAVKSAIETLQSKCNQYKQMIKEQETLIDQLSTRTSLLRSSTTTDDDLTHFPKRNEQSGSTSPNLDLLDSHHHHHELLLHSLNHEDAITTFQPKSINF</sequence>
<keyword evidence="4" id="KW-0963">Cytoplasm</keyword>
<dbReference type="GO" id="GO:0036064">
    <property type="term" value="C:ciliary basal body"/>
    <property type="evidence" value="ECO:0007669"/>
    <property type="project" value="TreeGrafter"/>
</dbReference>
<dbReference type="EMBL" id="VFQX01000006">
    <property type="protein sequence ID" value="KAF0983298.1"/>
    <property type="molecule type" value="Genomic_DNA"/>
</dbReference>
<dbReference type="InterPro" id="IPR021622">
    <property type="entry name" value="Afadin/alpha-actinin-bd"/>
</dbReference>
<gene>
    <name evidence="11" type="ORF">FDP41_010363</name>
</gene>
<evidence type="ECO:0000256" key="1">
    <source>
        <dbReference type="ARBA" id="ARBA00004282"/>
    </source>
</evidence>
<evidence type="ECO:0000256" key="6">
    <source>
        <dbReference type="ARBA" id="ARBA00022949"/>
    </source>
</evidence>
<evidence type="ECO:0000313" key="12">
    <source>
        <dbReference type="Proteomes" id="UP000444721"/>
    </source>
</evidence>
<keyword evidence="8" id="KW-0206">Cytoskeleton</keyword>
<dbReference type="OrthoDB" id="312015at2759"/>
<feature type="region of interest" description="Disordered" evidence="10">
    <location>
        <begin position="1"/>
        <end position="21"/>
    </location>
</feature>
<accession>A0A6A5CCN2</accession>
<keyword evidence="7 9" id="KW-0175">Coiled coil</keyword>
<evidence type="ECO:0000256" key="2">
    <source>
        <dbReference type="ARBA" id="ARBA00004300"/>
    </source>
</evidence>
<dbReference type="Pfam" id="PF11559">
    <property type="entry name" value="ADIP"/>
    <property type="match status" value="1"/>
</dbReference>
<dbReference type="VEuPathDB" id="AmoebaDB:NF0126290"/>
<dbReference type="GO" id="GO:0035735">
    <property type="term" value="P:intraciliary transport involved in cilium assembly"/>
    <property type="evidence" value="ECO:0007669"/>
    <property type="project" value="TreeGrafter"/>
</dbReference>
<dbReference type="GeneID" id="68117578"/>
<feature type="compositionally biased region" description="Basic and acidic residues" evidence="10">
    <location>
        <begin position="595"/>
        <end position="604"/>
    </location>
</feature>
<keyword evidence="5" id="KW-0130">Cell adhesion</keyword>
<dbReference type="VEuPathDB" id="AmoebaDB:NfTy_011580"/>
<name>A0A6A5CCN2_NAEFO</name>
<evidence type="ECO:0000256" key="3">
    <source>
        <dbReference type="ARBA" id="ARBA00009291"/>
    </source>
</evidence>
<evidence type="ECO:0000256" key="8">
    <source>
        <dbReference type="ARBA" id="ARBA00023212"/>
    </source>
</evidence>
<feature type="compositionally biased region" description="Low complexity" evidence="10">
    <location>
        <begin position="116"/>
        <end position="128"/>
    </location>
</feature>
<comment type="subcellular location">
    <subcellularLocation>
        <location evidence="1">Cell junction</location>
    </subcellularLocation>
    <subcellularLocation>
        <location evidence="2">Cytoplasm</location>
        <location evidence="2">Cytoskeleton</location>
        <location evidence="2">Microtubule organizing center</location>
        <location evidence="2">Centrosome</location>
    </subcellularLocation>
</comment>
<evidence type="ECO:0000256" key="4">
    <source>
        <dbReference type="ARBA" id="ARBA00022490"/>
    </source>
</evidence>
<feature type="compositionally biased region" description="Polar residues" evidence="10">
    <location>
        <begin position="137"/>
        <end position="157"/>
    </location>
</feature>
<dbReference type="AlphaFoldDB" id="A0A6A5CCN2"/>
<dbReference type="GO" id="GO:0034451">
    <property type="term" value="C:centriolar satellite"/>
    <property type="evidence" value="ECO:0007669"/>
    <property type="project" value="TreeGrafter"/>
</dbReference>
<keyword evidence="6" id="KW-0965">Cell junction</keyword>
<dbReference type="PANTHER" id="PTHR46507">
    <property type="entry name" value="AFADIN- AND ALPHA-ACTININ-BINDING PROTEIN"/>
    <property type="match status" value="1"/>
</dbReference>
<organism evidence="11 12">
    <name type="scientific">Naegleria fowleri</name>
    <name type="common">Brain eating amoeba</name>
    <dbReference type="NCBI Taxonomy" id="5763"/>
    <lineage>
        <taxon>Eukaryota</taxon>
        <taxon>Discoba</taxon>
        <taxon>Heterolobosea</taxon>
        <taxon>Tetramitia</taxon>
        <taxon>Eutetramitia</taxon>
        <taxon>Vahlkampfiidae</taxon>
        <taxon>Naegleria</taxon>
    </lineage>
</organism>
<keyword evidence="12" id="KW-1185">Reference proteome</keyword>
<evidence type="ECO:0000256" key="9">
    <source>
        <dbReference type="SAM" id="Coils"/>
    </source>
</evidence>
<feature type="coiled-coil region" evidence="9">
    <location>
        <begin position="555"/>
        <end position="582"/>
    </location>
</feature>
<proteinExistence type="inferred from homology"/>
<evidence type="ECO:0000256" key="5">
    <source>
        <dbReference type="ARBA" id="ARBA00022889"/>
    </source>
</evidence>
<feature type="coiled-coil region" evidence="9">
    <location>
        <begin position="428"/>
        <end position="462"/>
    </location>
</feature>
<evidence type="ECO:0000313" key="11">
    <source>
        <dbReference type="EMBL" id="KAF0983298.1"/>
    </source>
</evidence>
<dbReference type="VEuPathDB" id="AmoebaDB:FDP41_010363"/>
<evidence type="ECO:0000256" key="7">
    <source>
        <dbReference type="ARBA" id="ARBA00023054"/>
    </source>
</evidence>
<comment type="caution">
    <text evidence="11">The sequence shown here is derived from an EMBL/GenBank/DDBJ whole genome shotgun (WGS) entry which is preliminary data.</text>
</comment>
<dbReference type="GO" id="GO:0070161">
    <property type="term" value="C:anchoring junction"/>
    <property type="evidence" value="ECO:0007669"/>
    <property type="project" value="UniProtKB-SubCell"/>
</dbReference>
<protein>
    <submittedName>
        <fullName evidence="11">Uncharacterized protein</fullName>
    </submittedName>
</protein>
<dbReference type="GO" id="GO:0007155">
    <property type="term" value="P:cell adhesion"/>
    <property type="evidence" value="ECO:0007669"/>
    <property type="project" value="UniProtKB-KW"/>
</dbReference>
<feature type="region of interest" description="Disordered" evidence="10">
    <location>
        <begin position="586"/>
        <end position="616"/>
    </location>
</feature>
<feature type="compositionally biased region" description="Low complexity" evidence="10">
    <location>
        <begin position="158"/>
        <end position="188"/>
    </location>
</feature>
<dbReference type="InterPro" id="IPR052300">
    <property type="entry name" value="Adhesion_Centrosome_assoc"/>
</dbReference>
<dbReference type="RefSeq" id="XP_044568011.1">
    <property type="nucleotide sequence ID" value="XM_044700653.1"/>
</dbReference>
<feature type="coiled-coil region" evidence="9">
    <location>
        <begin position="277"/>
        <end position="371"/>
    </location>
</feature>
<evidence type="ECO:0000256" key="10">
    <source>
        <dbReference type="SAM" id="MobiDB-lite"/>
    </source>
</evidence>
<feature type="region of interest" description="Disordered" evidence="10">
    <location>
        <begin position="114"/>
        <end position="189"/>
    </location>
</feature>
<reference evidence="11 12" key="1">
    <citation type="journal article" date="2019" name="Sci. Rep.">
        <title>Nanopore sequencing improves the draft genome of the human pathogenic amoeba Naegleria fowleri.</title>
        <authorList>
            <person name="Liechti N."/>
            <person name="Schurch N."/>
            <person name="Bruggmann R."/>
            <person name="Wittwer M."/>
        </authorList>
    </citation>
    <scope>NUCLEOTIDE SEQUENCE [LARGE SCALE GENOMIC DNA]</scope>
    <source>
        <strain evidence="11 12">ATCC 30894</strain>
    </source>
</reference>
<dbReference type="PANTHER" id="PTHR46507:SF4">
    <property type="entry name" value="SSX FAMILY MEMBER 2 INTERACTING PROTEIN"/>
    <property type="match status" value="1"/>
</dbReference>
<dbReference type="Proteomes" id="UP000444721">
    <property type="component" value="Unassembled WGS sequence"/>
</dbReference>